<keyword evidence="10" id="KW-0865">Zymogen</keyword>
<keyword evidence="4 13" id="KW-0812">Transmembrane</keyword>
<dbReference type="SUPFAM" id="SSF50630">
    <property type="entry name" value="Acid proteases"/>
    <property type="match status" value="1"/>
</dbReference>
<evidence type="ECO:0000256" key="5">
    <source>
        <dbReference type="ARBA" id="ARBA00022729"/>
    </source>
</evidence>
<feature type="signal peptide" evidence="14">
    <location>
        <begin position="1"/>
        <end position="28"/>
    </location>
</feature>
<evidence type="ECO:0000256" key="12">
    <source>
        <dbReference type="RuleBase" id="RU000454"/>
    </source>
</evidence>
<keyword evidence="9 13" id="KW-0472">Membrane</keyword>
<evidence type="ECO:0000256" key="8">
    <source>
        <dbReference type="ARBA" id="ARBA00022989"/>
    </source>
</evidence>
<evidence type="ECO:0000256" key="13">
    <source>
        <dbReference type="SAM" id="Phobius"/>
    </source>
</evidence>
<dbReference type="GO" id="GO:0005802">
    <property type="term" value="C:trans-Golgi network"/>
    <property type="evidence" value="ECO:0007669"/>
    <property type="project" value="TreeGrafter"/>
</dbReference>
<evidence type="ECO:0000256" key="1">
    <source>
        <dbReference type="ARBA" id="ARBA00004479"/>
    </source>
</evidence>
<comment type="similarity">
    <text evidence="2 12">Belongs to the peptidase A1 family.</text>
</comment>
<dbReference type="PANTHER" id="PTHR47965:SF12">
    <property type="entry name" value="ASPARTIC PROTEINASE 3-RELATED"/>
    <property type="match status" value="1"/>
</dbReference>
<keyword evidence="7 12" id="KW-0378">Hydrolase</keyword>
<evidence type="ECO:0000256" key="14">
    <source>
        <dbReference type="SAM" id="SignalP"/>
    </source>
</evidence>
<keyword evidence="6 12" id="KW-0064">Aspartyl protease</keyword>
<dbReference type="OrthoDB" id="2747330at2759"/>
<dbReference type="PRINTS" id="PR01815">
    <property type="entry name" value="BACEFAMILY"/>
</dbReference>
<protein>
    <submittedName>
        <fullName evidence="16">BACE 1</fullName>
        <ecNumber evidence="16">3.4.23.46</ecNumber>
    </submittedName>
</protein>
<keyword evidence="3 12" id="KW-0645">Protease</keyword>
<proteinExistence type="evidence at transcript level"/>
<dbReference type="InterPro" id="IPR001461">
    <property type="entry name" value="Aspartic_peptidase_A1"/>
</dbReference>
<dbReference type="InterPro" id="IPR033121">
    <property type="entry name" value="PEPTIDASE_A1"/>
</dbReference>
<evidence type="ECO:0000256" key="11">
    <source>
        <dbReference type="PIRSR" id="PIRSR601461-1"/>
    </source>
</evidence>
<dbReference type="PANTHER" id="PTHR47965">
    <property type="entry name" value="ASPARTYL PROTEASE-RELATED"/>
    <property type="match status" value="1"/>
</dbReference>
<dbReference type="PROSITE" id="PS00141">
    <property type="entry name" value="ASP_PROTEASE"/>
    <property type="match status" value="1"/>
</dbReference>
<keyword evidence="5 14" id="KW-0732">Signal</keyword>
<dbReference type="FunFam" id="2.40.70.10:FF:000007">
    <property type="entry name" value="Beta-secretase 1"/>
    <property type="match status" value="1"/>
</dbReference>
<dbReference type="EMBL" id="MH171100">
    <property type="protein sequence ID" value="QCX35690.1"/>
    <property type="molecule type" value="mRNA"/>
</dbReference>
<dbReference type="Gene3D" id="2.40.70.10">
    <property type="entry name" value="Acid Proteases"/>
    <property type="match status" value="2"/>
</dbReference>
<dbReference type="PRINTS" id="PR01816">
    <property type="entry name" value="BACE1"/>
</dbReference>
<evidence type="ECO:0000256" key="2">
    <source>
        <dbReference type="ARBA" id="ARBA00007447"/>
    </source>
</evidence>
<evidence type="ECO:0000259" key="15">
    <source>
        <dbReference type="PROSITE" id="PS51767"/>
    </source>
</evidence>
<feature type="active site" evidence="11">
    <location>
        <position position="263"/>
    </location>
</feature>
<reference evidence="16" key="1">
    <citation type="submission" date="2018-04" db="EMBL/GenBank/DDBJ databases">
        <title>Aspartic proteases in Litopeaneus vannamei larval development.</title>
        <authorList>
            <person name="Rojo-Arreola L."/>
            <person name="Romero-Hernandez R."/>
        </authorList>
    </citation>
    <scope>NUCLEOTIDE SEQUENCE</scope>
    <source>
        <tissue evidence="16">Whole organism</tissue>
    </source>
</reference>
<evidence type="ECO:0000256" key="10">
    <source>
        <dbReference type="ARBA" id="ARBA00023145"/>
    </source>
</evidence>
<evidence type="ECO:0000256" key="9">
    <source>
        <dbReference type="ARBA" id="ARBA00023136"/>
    </source>
</evidence>
<organism evidence="16">
    <name type="scientific">Penaeus vannamei</name>
    <name type="common">Whiteleg shrimp</name>
    <name type="synonym">Litopenaeus vannamei</name>
    <dbReference type="NCBI Taxonomy" id="6689"/>
    <lineage>
        <taxon>Eukaryota</taxon>
        <taxon>Metazoa</taxon>
        <taxon>Ecdysozoa</taxon>
        <taxon>Arthropoda</taxon>
        <taxon>Crustacea</taxon>
        <taxon>Multicrustacea</taxon>
        <taxon>Malacostraca</taxon>
        <taxon>Eumalacostraca</taxon>
        <taxon>Eucarida</taxon>
        <taxon>Decapoda</taxon>
        <taxon>Dendrobranchiata</taxon>
        <taxon>Penaeoidea</taxon>
        <taxon>Penaeidae</taxon>
        <taxon>Penaeus</taxon>
    </lineage>
</organism>
<evidence type="ECO:0000256" key="4">
    <source>
        <dbReference type="ARBA" id="ARBA00022692"/>
    </source>
</evidence>
<feature type="transmembrane region" description="Helical" evidence="13">
    <location>
        <begin position="424"/>
        <end position="449"/>
    </location>
</feature>
<feature type="active site" evidence="11">
    <location>
        <position position="71"/>
    </location>
</feature>
<feature type="chain" id="PRO_5025569453" evidence="14">
    <location>
        <begin position="29"/>
        <end position="471"/>
    </location>
</feature>
<feature type="domain" description="Peptidase A1" evidence="15">
    <location>
        <begin position="53"/>
        <end position="390"/>
    </location>
</feature>
<keyword evidence="8 13" id="KW-1133">Transmembrane helix</keyword>
<comment type="subcellular location">
    <subcellularLocation>
        <location evidence="1">Membrane</location>
        <topology evidence="1">Single-pass type I membrane protein</topology>
    </subcellularLocation>
</comment>
<dbReference type="SMR" id="A0A6B7HKZ9"/>
<dbReference type="GO" id="GO:0006509">
    <property type="term" value="P:membrane protein ectodomain proteolysis"/>
    <property type="evidence" value="ECO:0007669"/>
    <property type="project" value="TreeGrafter"/>
</dbReference>
<evidence type="ECO:0000256" key="3">
    <source>
        <dbReference type="ARBA" id="ARBA00022670"/>
    </source>
</evidence>
<dbReference type="InterPro" id="IPR009119">
    <property type="entry name" value="BACE"/>
</dbReference>
<dbReference type="GO" id="GO:0005768">
    <property type="term" value="C:endosome"/>
    <property type="evidence" value="ECO:0007669"/>
    <property type="project" value="TreeGrafter"/>
</dbReference>
<sequence length="471" mass="51398">MTSGNQCLLLTLSLVSLLLCLQARFVFSHPPVTTRPPDAAQPWNLHGTPGDGYYTEVQIGTPPQKFNLLVDTGSSNLAIAGAPHEELESFYVHQSSSSYVDLGKDVEMVYTQGSWRGHLGRDLVWFPKLQNTEPLVTDLALITSSNNFYVNNSHWQGIIGLAFAALSQPKGDVVPWFDGLTAKNHTANTFTIQLCGPFRQGNVTRHQGKLYIGSDAGDCPAPSVTSPIRRPWFYEVLVVAMAIGKTVLDIPCVKYNTASSIVDSGTSNLRLPSKVFKAVLAELRKQTSATEPPLPEDFWSGSEEICWQPDHEVWTAFPNITVHLAHSNNSAFTITIPPLSYLRPALDVSETGDCWVLGIEESHTGTVLGAVILEGLCVTFDRAHATIGFAESSCGPTVKLSSIYNGSDWHSCVYIPSTVDGLTLASYIMLGLLGLLSVPLVLAALRWAWRSFVVPRLNPEVPFLTLDETNT</sequence>
<dbReference type="InterPro" id="IPR009120">
    <property type="entry name" value="BACE1"/>
</dbReference>
<dbReference type="EC" id="3.4.23.46" evidence="16"/>
<evidence type="ECO:0000256" key="7">
    <source>
        <dbReference type="ARBA" id="ARBA00022801"/>
    </source>
</evidence>
<dbReference type="InterPro" id="IPR021109">
    <property type="entry name" value="Peptidase_aspartic_dom_sf"/>
</dbReference>
<evidence type="ECO:0000313" key="16">
    <source>
        <dbReference type="EMBL" id="QCX35690.1"/>
    </source>
</evidence>
<evidence type="ECO:0000256" key="6">
    <source>
        <dbReference type="ARBA" id="ARBA00022750"/>
    </source>
</evidence>
<dbReference type="GO" id="GO:0004190">
    <property type="term" value="F:aspartic-type endopeptidase activity"/>
    <property type="evidence" value="ECO:0007669"/>
    <property type="project" value="UniProtKB-KW"/>
</dbReference>
<dbReference type="GO" id="GO:0005886">
    <property type="term" value="C:plasma membrane"/>
    <property type="evidence" value="ECO:0007669"/>
    <property type="project" value="TreeGrafter"/>
</dbReference>
<accession>A0A6B7HKZ9</accession>
<dbReference type="AlphaFoldDB" id="A0A6B7HKZ9"/>
<dbReference type="PROSITE" id="PS51767">
    <property type="entry name" value="PEPTIDASE_A1"/>
    <property type="match status" value="1"/>
</dbReference>
<dbReference type="InterPro" id="IPR001969">
    <property type="entry name" value="Aspartic_peptidase_AS"/>
</dbReference>
<dbReference type="GO" id="GO:0050435">
    <property type="term" value="P:amyloid-beta metabolic process"/>
    <property type="evidence" value="ECO:0007669"/>
    <property type="project" value="TreeGrafter"/>
</dbReference>
<name>A0A6B7HKZ9_PENVA</name>
<dbReference type="PRINTS" id="PR00792">
    <property type="entry name" value="PEPSIN"/>
</dbReference>
<dbReference type="Pfam" id="PF00026">
    <property type="entry name" value="Asp"/>
    <property type="match status" value="1"/>
</dbReference>